<evidence type="ECO:0000259" key="2">
    <source>
        <dbReference type="Pfam" id="PF00903"/>
    </source>
</evidence>
<feature type="region of interest" description="Disordered" evidence="1">
    <location>
        <begin position="78"/>
        <end position="149"/>
    </location>
</feature>
<dbReference type="SUPFAM" id="SSF54593">
    <property type="entry name" value="Glyoxalase/Bleomycin resistance protein/Dihydroxybiphenyl dioxygenase"/>
    <property type="match status" value="1"/>
</dbReference>
<name>A0A1G6P9E3_9RHOB</name>
<feature type="compositionally biased region" description="Basic residues" evidence="1">
    <location>
        <begin position="113"/>
        <end position="123"/>
    </location>
</feature>
<gene>
    <name evidence="3" type="ORF">SAMN04488239_103342</name>
</gene>
<dbReference type="Gene3D" id="3.10.180.10">
    <property type="entry name" value="2,3-Dihydroxybiphenyl 1,2-Dioxygenase, domain 1"/>
    <property type="match status" value="1"/>
</dbReference>
<evidence type="ECO:0000313" key="3">
    <source>
        <dbReference type="EMBL" id="SDC76611.1"/>
    </source>
</evidence>
<dbReference type="Proteomes" id="UP000199628">
    <property type="component" value="Unassembled WGS sequence"/>
</dbReference>
<dbReference type="Pfam" id="PF00903">
    <property type="entry name" value="Glyoxalase"/>
    <property type="match status" value="1"/>
</dbReference>
<dbReference type="STRING" id="639004.SAMN04488239_103342"/>
<dbReference type="AlphaFoldDB" id="A0A1G6P9E3"/>
<dbReference type="InterPro" id="IPR004360">
    <property type="entry name" value="Glyas_Fos-R_dOase_dom"/>
</dbReference>
<evidence type="ECO:0000256" key="1">
    <source>
        <dbReference type="SAM" id="MobiDB-lite"/>
    </source>
</evidence>
<feature type="domain" description="Glyoxalase/fosfomycin resistance/dioxygenase" evidence="2">
    <location>
        <begin position="17"/>
        <end position="75"/>
    </location>
</feature>
<keyword evidence="4" id="KW-1185">Reference proteome</keyword>
<evidence type="ECO:0000313" key="4">
    <source>
        <dbReference type="Proteomes" id="UP000199628"/>
    </source>
</evidence>
<organism evidence="3 4">
    <name type="scientific">Ruegeria marina</name>
    <dbReference type="NCBI Taxonomy" id="639004"/>
    <lineage>
        <taxon>Bacteria</taxon>
        <taxon>Pseudomonadati</taxon>
        <taxon>Pseudomonadota</taxon>
        <taxon>Alphaproteobacteria</taxon>
        <taxon>Rhodobacterales</taxon>
        <taxon>Roseobacteraceae</taxon>
        <taxon>Ruegeria</taxon>
    </lineage>
</organism>
<proteinExistence type="predicted"/>
<dbReference type="EMBL" id="FMZV01000003">
    <property type="protein sequence ID" value="SDC76611.1"/>
    <property type="molecule type" value="Genomic_DNA"/>
</dbReference>
<accession>A0A1G6P9E3</accession>
<protein>
    <recommendedName>
        <fullName evidence="2">Glyoxalase/fosfomycin resistance/dioxygenase domain-containing protein</fullName>
    </recommendedName>
</protein>
<reference evidence="4" key="1">
    <citation type="submission" date="2016-10" db="EMBL/GenBank/DDBJ databases">
        <authorList>
            <person name="Varghese N."/>
            <person name="Submissions S."/>
        </authorList>
    </citation>
    <scope>NUCLEOTIDE SEQUENCE [LARGE SCALE GENOMIC DNA]</scope>
    <source>
        <strain evidence="4">CGMCC 1.9108</strain>
    </source>
</reference>
<dbReference type="InterPro" id="IPR029068">
    <property type="entry name" value="Glyas_Bleomycin-R_OHBP_Dase"/>
</dbReference>
<sequence length="149" mass="16646">MPGSAQNLHPPFNTVWLGQVEHRVTDLAASRAFYVDILGMQISHEDTAYHHRPARPEEHNRPCRNYRAFSGAEQYLDRLFPPGARSGSGTDPLVADRSAASDPLGGSGPEKRVRGRVLLRRRRTDANQPEGTTYYCALRANEESADEME</sequence>